<feature type="transmembrane region" description="Helical" evidence="1">
    <location>
        <begin position="76"/>
        <end position="93"/>
    </location>
</feature>
<keyword evidence="1" id="KW-0812">Transmembrane</keyword>
<dbReference type="OrthoDB" id="516185at2"/>
<accession>A0A2A2TEE8</accession>
<sequence length="166" mass="18658">MAQQKNNNPLPISPNFSNQLIFGLFLTFLLLMIGWDRTWSIFLGILGGFVLGWISEATKSGPQASNIATSEGIDAGLKYWLFLLAGFMFLGTYPAPLSILLGALGGLGGGLIIAWWDSKEATQTELPQELTEGEEFEFPKQVSGRKRRATRRFRRPRGRINFRFWE</sequence>
<name>A0A2A2TEE8_9CYAN</name>
<gene>
    <name evidence="2" type="ORF">CK510_21280</name>
</gene>
<feature type="transmembrane region" description="Helical" evidence="1">
    <location>
        <begin position="99"/>
        <end position="116"/>
    </location>
</feature>
<dbReference type="Proteomes" id="UP000218238">
    <property type="component" value="Unassembled WGS sequence"/>
</dbReference>
<feature type="transmembrane region" description="Helical" evidence="1">
    <location>
        <begin position="12"/>
        <end position="33"/>
    </location>
</feature>
<dbReference type="RefSeq" id="WP_095723605.1">
    <property type="nucleotide sequence ID" value="NZ_NTFS01000287.1"/>
</dbReference>
<proteinExistence type="predicted"/>
<keyword evidence="3" id="KW-1185">Reference proteome</keyword>
<evidence type="ECO:0000313" key="2">
    <source>
        <dbReference type="EMBL" id="PAX52071.1"/>
    </source>
</evidence>
<organism evidence="2 3">
    <name type="scientific">Brunnivagina elsteri CCALA 953</name>
    <dbReference type="NCBI Taxonomy" id="987040"/>
    <lineage>
        <taxon>Bacteria</taxon>
        <taxon>Bacillati</taxon>
        <taxon>Cyanobacteriota</taxon>
        <taxon>Cyanophyceae</taxon>
        <taxon>Nostocales</taxon>
        <taxon>Calotrichaceae</taxon>
        <taxon>Brunnivagina</taxon>
    </lineage>
</organism>
<protein>
    <submittedName>
        <fullName evidence="2">Uncharacterized protein</fullName>
    </submittedName>
</protein>
<keyword evidence="1" id="KW-0472">Membrane</keyword>
<dbReference type="AlphaFoldDB" id="A0A2A2TEE8"/>
<keyword evidence="1" id="KW-1133">Transmembrane helix</keyword>
<reference evidence="2 3" key="1">
    <citation type="submission" date="2017-08" db="EMBL/GenBank/DDBJ databases">
        <title>Draft genome sequence of filamentous cyanobacterium Calothrix elsteri CCALA 953.</title>
        <authorList>
            <person name="Gagunashvili A.N."/>
            <person name="Elster J."/>
            <person name="Andresson O.S."/>
        </authorList>
    </citation>
    <scope>NUCLEOTIDE SEQUENCE [LARGE SCALE GENOMIC DNA]</scope>
    <source>
        <strain evidence="2 3">CCALA 953</strain>
    </source>
</reference>
<evidence type="ECO:0000313" key="3">
    <source>
        <dbReference type="Proteomes" id="UP000218238"/>
    </source>
</evidence>
<dbReference type="EMBL" id="NTFS01000287">
    <property type="protein sequence ID" value="PAX52071.1"/>
    <property type="molecule type" value="Genomic_DNA"/>
</dbReference>
<evidence type="ECO:0000256" key="1">
    <source>
        <dbReference type="SAM" id="Phobius"/>
    </source>
</evidence>
<feature type="transmembrane region" description="Helical" evidence="1">
    <location>
        <begin position="39"/>
        <end position="55"/>
    </location>
</feature>
<comment type="caution">
    <text evidence="2">The sequence shown here is derived from an EMBL/GenBank/DDBJ whole genome shotgun (WGS) entry which is preliminary data.</text>
</comment>